<accession>A7NM95</accession>
<dbReference type="KEGG" id="rca:Rcas_2580"/>
<keyword evidence="2" id="KW-1185">Reference proteome</keyword>
<sequence length="209" mass="23682">MAVYRILVKKQLHSHSWSNAYVVVSAAPYTQNELIHVADAIAPRFVAFERYFHSEEVQIVETVTTAILSPPIGDAFARRPAALNGWNHHTLSGLRPITVKASLGFAFTLVLGLQPVANRWGVKYYRYALQRDEIQSTFSGYQLTMESRDWLEHMLTTAKQELLPLMGADPNVLSFALHAAEQEHNPSAYKYRYVRDIIVKGVAVLKSRR</sequence>
<name>A7NM95_ROSCS</name>
<dbReference type="OrthoDB" id="9836612at2"/>
<reference evidence="1 2" key="1">
    <citation type="submission" date="2007-08" db="EMBL/GenBank/DDBJ databases">
        <title>Complete sequence of Roseiflexus castenholzii DSM 13941.</title>
        <authorList>
            <consortium name="US DOE Joint Genome Institute"/>
            <person name="Copeland A."/>
            <person name="Lucas S."/>
            <person name="Lapidus A."/>
            <person name="Barry K."/>
            <person name="Glavina del Rio T."/>
            <person name="Dalin E."/>
            <person name="Tice H."/>
            <person name="Pitluck S."/>
            <person name="Thompson L.S."/>
            <person name="Brettin T."/>
            <person name="Bruce D."/>
            <person name="Detter J.C."/>
            <person name="Han C."/>
            <person name="Tapia R."/>
            <person name="Schmutz J."/>
            <person name="Larimer F."/>
            <person name="Land M."/>
            <person name="Hauser L."/>
            <person name="Kyrpides N."/>
            <person name="Mikhailova N."/>
            <person name="Bryant D.A."/>
            <person name="Hanada S."/>
            <person name="Tsukatani Y."/>
            <person name="Richardson P."/>
        </authorList>
    </citation>
    <scope>NUCLEOTIDE SEQUENCE [LARGE SCALE GENOMIC DNA]</scope>
    <source>
        <strain evidence="2">DSM 13941 / HLO8</strain>
    </source>
</reference>
<dbReference type="EMBL" id="CP000804">
    <property type="protein sequence ID" value="ABU58657.1"/>
    <property type="molecule type" value="Genomic_DNA"/>
</dbReference>
<dbReference type="Proteomes" id="UP000000263">
    <property type="component" value="Chromosome"/>
</dbReference>
<dbReference type="HOGENOM" id="CLU_1314604_0_0_0"/>
<gene>
    <name evidence="1" type="ordered locus">Rcas_2580</name>
</gene>
<proteinExistence type="predicted"/>
<protein>
    <submittedName>
        <fullName evidence="1">Uncharacterized protein</fullName>
    </submittedName>
</protein>
<evidence type="ECO:0000313" key="2">
    <source>
        <dbReference type="Proteomes" id="UP000000263"/>
    </source>
</evidence>
<dbReference type="RefSeq" id="WP_012121081.1">
    <property type="nucleotide sequence ID" value="NC_009767.1"/>
</dbReference>
<evidence type="ECO:0000313" key="1">
    <source>
        <dbReference type="EMBL" id="ABU58657.1"/>
    </source>
</evidence>
<dbReference type="AlphaFoldDB" id="A7NM95"/>
<organism evidence="1 2">
    <name type="scientific">Roseiflexus castenholzii (strain DSM 13941 / HLO8)</name>
    <dbReference type="NCBI Taxonomy" id="383372"/>
    <lineage>
        <taxon>Bacteria</taxon>
        <taxon>Bacillati</taxon>
        <taxon>Chloroflexota</taxon>
        <taxon>Chloroflexia</taxon>
        <taxon>Chloroflexales</taxon>
        <taxon>Roseiflexineae</taxon>
        <taxon>Roseiflexaceae</taxon>
        <taxon>Roseiflexus</taxon>
    </lineage>
</organism>